<keyword evidence="2" id="KW-1185">Reference proteome</keyword>
<organism evidence="1 2">
    <name type="scientific">Faecalibacterium langellae</name>
    <dbReference type="NCBI Taxonomy" id="3435293"/>
    <lineage>
        <taxon>Bacteria</taxon>
        <taxon>Bacillati</taxon>
        <taxon>Bacillota</taxon>
        <taxon>Clostridia</taxon>
        <taxon>Eubacteriales</taxon>
        <taxon>Oscillospiraceae</taxon>
        <taxon>Faecalibacterium</taxon>
    </lineage>
</organism>
<evidence type="ECO:0000313" key="2">
    <source>
        <dbReference type="Proteomes" id="UP000220752"/>
    </source>
</evidence>
<protein>
    <submittedName>
        <fullName evidence="1">Uncharacterized protein</fullName>
    </submittedName>
</protein>
<sequence length="65" mass="7203">MTIFKEDKVLGIACGINDSGELFVGGNRSGYNLPDTPKNREKVLKDFDYWTQSSEGRNHLASQPG</sequence>
<gene>
    <name evidence="1" type="ORF">CGS46_13365</name>
</gene>
<dbReference type="EMBL" id="NMTQ01000037">
    <property type="protein sequence ID" value="PDX57503.1"/>
    <property type="molecule type" value="Genomic_DNA"/>
</dbReference>
<name>A0A2A6Z811_9FIRM</name>
<reference evidence="1 2" key="1">
    <citation type="journal article" date="2017" name="Front. Microbiol.">
        <title>New Insights into the Diversity of the Genus Faecalibacterium.</title>
        <authorList>
            <person name="Benevides L."/>
            <person name="Burman S."/>
            <person name="Martin R."/>
            <person name="Robert V."/>
            <person name="Thomas M."/>
            <person name="Miquel S."/>
            <person name="Chain F."/>
            <person name="Sokol H."/>
            <person name="Bermudez-Humaran L.G."/>
            <person name="Morrison M."/>
            <person name="Langella P."/>
            <person name="Azevedo V.A."/>
            <person name="Chatel J.M."/>
            <person name="Soares S."/>
        </authorList>
    </citation>
    <scope>NUCLEOTIDE SEQUENCE [LARGE SCALE GENOMIC DNA]</scope>
    <source>
        <strain evidence="2">CNCM I-4540</strain>
    </source>
</reference>
<comment type="caution">
    <text evidence="1">The sequence shown here is derived from an EMBL/GenBank/DDBJ whole genome shotgun (WGS) entry which is preliminary data.</text>
</comment>
<proteinExistence type="predicted"/>
<evidence type="ECO:0000313" key="1">
    <source>
        <dbReference type="EMBL" id="PDX57503.1"/>
    </source>
</evidence>
<dbReference type="Proteomes" id="UP000220752">
    <property type="component" value="Unassembled WGS sequence"/>
</dbReference>
<accession>A0A2A6Z811</accession>
<dbReference type="AlphaFoldDB" id="A0A2A6Z811"/>